<dbReference type="Proteomes" id="UP000233551">
    <property type="component" value="Unassembled WGS sequence"/>
</dbReference>
<proteinExistence type="predicted"/>
<evidence type="ECO:0000313" key="5">
    <source>
        <dbReference type="Proteomes" id="UP000233551"/>
    </source>
</evidence>
<evidence type="ECO:0000313" key="4">
    <source>
        <dbReference type="Proteomes" id="UP000197138"/>
    </source>
</evidence>
<feature type="compositionally biased region" description="Pro residues" evidence="1">
    <location>
        <begin position="50"/>
        <end position="60"/>
    </location>
</feature>
<dbReference type="EMBL" id="MTKT01000688">
    <property type="protein sequence ID" value="OWM89069.1"/>
    <property type="molecule type" value="Genomic_DNA"/>
</dbReference>
<evidence type="ECO:0000256" key="1">
    <source>
        <dbReference type="SAM" id="MobiDB-lite"/>
    </source>
</evidence>
<name>A0A218XWT5_PUNGR</name>
<protein>
    <submittedName>
        <fullName evidence="2">Uncharacterized protein</fullName>
    </submittedName>
</protein>
<keyword evidence="5" id="KW-1185">Reference proteome</keyword>
<organism evidence="2 4">
    <name type="scientific">Punica granatum</name>
    <name type="common">Pomegranate</name>
    <dbReference type="NCBI Taxonomy" id="22663"/>
    <lineage>
        <taxon>Eukaryota</taxon>
        <taxon>Viridiplantae</taxon>
        <taxon>Streptophyta</taxon>
        <taxon>Embryophyta</taxon>
        <taxon>Tracheophyta</taxon>
        <taxon>Spermatophyta</taxon>
        <taxon>Magnoliopsida</taxon>
        <taxon>eudicotyledons</taxon>
        <taxon>Gunneridae</taxon>
        <taxon>Pentapetalae</taxon>
        <taxon>rosids</taxon>
        <taxon>malvids</taxon>
        <taxon>Myrtales</taxon>
        <taxon>Lythraceae</taxon>
        <taxon>Punica</taxon>
    </lineage>
</organism>
<dbReference type="InterPro" id="IPR053115">
    <property type="entry name" value="CDK_inhibitor"/>
</dbReference>
<evidence type="ECO:0000313" key="2">
    <source>
        <dbReference type="EMBL" id="OWM89069.1"/>
    </source>
</evidence>
<dbReference type="EMBL" id="PGOL01001924">
    <property type="protein sequence ID" value="PKI52655.1"/>
    <property type="molecule type" value="Genomic_DNA"/>
</dbReference>
<reference evidence="2" key="2">
    <citation type="submission" date="2017-06" db="EMBL/GenBank/DDBJ databases">
        <title>The pomegranate genome and the genomics of punicalagin biosynthesis.</title>
        <authorList>
            <person name="Xu C."/>
        </authorList>
    </citation>
    <scope>NUCLEOTIDE SEQUENCE [LARGE SCALE GENOMIC DNA]</scope>
    <source>
        <tissue evidence="2">Fresh leaf</tissue>
    </source>
</reference>
<dbReference type="Proteomes" id="UP000197138">
    <property type="component" value="Unassembled WGS sequence"/>
</dbReference>
<dbReference type="PANTHER" id="PTHR35162">
    <property type="entry name" value="OS08G0516600 PROTEIN"/>
    <property type="match status" value="1"/>
</dbReference>
<feature type="region of interest" description="Disordered" evidence="1">
    <location>
        <begin position="28"/>
        <end position="62"/>
    </location>
</feature>
<reference evidence="4" key="1">
    <citation type="journal article" date="2017" name="Plant J.">
        <title>The pomegranate (Punica granatum L.) genome and the genomics of punicalagin biosynthesis.</title>
        <authorList>
            <person name="Qin G."/>
            <person name="Xu C."/>
            <person name="Ming R."/>
            <person name="Tang H."/>
            <person name="Guyot R."/>
            <person name="Kramer E.M."/>
            <person name="Hu Y."/>
            <person name="Yi X."/>
            <person name="Qi Y."/>
            <person name="Xu X."/>
            <person name="Gao Z."/>
            <person name="Pan H."/>
            <person name="Jian J."/>
            <person name="Tian Y."/>
            <person name="Yue Z."/>
            <person name="Xu Y."/>
        </authorList>
    </citation>
    <scope>NUCLEOTIDE SEQUENCE [LARGE SCALE GENOMIC DNA]</scope>
    <source>
        <strain evidence="4">cv. Dabenzi</strain>
    </source>
</reference>
<reference evidence="3 5" key="3">
    <citation type="submission" date="2017-11" db="EMBL/GenBank/DDBJ databases">
        <title>De-novo sequencing of pomegranate (Punica granatum L.) genome.</title>
        <authorList>
            <person name="Akparov Z."/>
            <person name="Amiraslanov A."/>
            <person name="Hajiyeva S."/>
            <person name="Abbasov M."/>
            <person name="Kaur K."/>
            <person name="Hamwieh A."/>
            <person name="Solovyev V."/>
            <person name="Salamov A."/>
            <person name="Braich B."/>
            <person name="Kosarev P."/>
            <person name="Mahmoud A."/>
            <person name="Hajiyev E."/>
            <person name="Babayeva S."/>
            <person name="Izzatullayeva V."/>
            <person name="Mammadov A."/>
            <person name="Mammadov A."/>
            <person name="Sharifova S."/>
            <person name="Ojaghi J."/>
            <person name="Eynullazada K."/>
            <person name="Bayramov B."/>
            <person name="Abdulazimova A."/>
            <person name="Shahmuradov I."/>
        </authorList>
    </citation>
    <scope>NUCLEOTIDE SEQUENCE [LARGE SCALE GENOMIC DNA]</scope>
    <source>
        <strain evidence="3">AG2017</strain>
        <strain evidence="5">cv. AG2017</strain>
        <tissue evidence="3">Leaf</tissue>
    </source>
</reference>
<gene>
    <name evidence="2" type="ORF">CDL15_Pgr023915</name>
    <name evidence="3" type="ORF">CRG98_026995</name>
</gene>
<dbReference type="PANTHER" id="PTHR35162:SF2">
    <property type="entry name" value="OS08G0516600 PROTEIN"/>
    <property type="match status" value="1"/>
</dbReference>
<evidence type="ECO:0000313" key="3">
    <source>
        <dbReference type="EMBL" id="PKI52655.1"/>
    </source>
</evidence>
<accession>A0A218XWT5</accession>
<dbReference type="AlphaFoldDB" id="A0A218XWT5"/>
<comment type="caution">
    <text evidence="2">The sequence shown here is derived from an EMBL/GenBank/DDBJ whole genome shotgun (WGS) entry which is preliminary data.</text>
</comment>
<sequence>MGLGISEEFMPLTPIRTSSAGTRKTLEPVSRFHDPDDECQTPKSVSNILTPPPVCPPAPVKPRSSRRKLALASTRRFYQVPDDLASVFVPITGSNKKLRTC</sequence>